<evidence type="ECO:0000313" key="2">
    <source>
        <dbReference type="EMBL" id="MCU7555730.1"/>
    </source>
</evidence>
<dbReference type="Pfam" id="PF07963">
    <property type="entry name" value="N_methyl"/>
    <property type="match status" value="1"/>
</dbReference>
<keyword evidence="3" id="KW-1185">Reference proteome</keyword>
<feature type="transmembrane region" description="Helical" evidence="1">
    <location>
        <begin position="20"/>
        <end position="41"/>
    </location>
</feature>
<dbReference type="EMBL" id="JAOTJC010000012">
    <property type="protein sequence ID" value="MCU7555730.1"/>
    <property type="molecule type" value="Genomic_DNA"/>
</dbReference>
<proteinExistence type="predicted"/>
<accession>A0ABT2VQZ5</accession>
<sequence length="178" mass="19260">MKRACKSSFLRNRGVTLPECLIVVAIIALLSIIAAPSLASWQHQQRVVTRMHAIAQVLRTGAQHAETSGKKVYLSVIGGSQWCLRLSFSAQCACLADPTCPFDGVPVLLQTDSAADVWVWPATQRSPLVVFAPHSGITPGFATSLKVQHGQYEGKVIYSALGRVRMCLTEPFRGLPAC</sequence>
<dbReference type="InterPro" id="IPR012902">
    <property type="entry name" value="N_methyl_site"/>
</dbReference>
<evidence type="ECO:0000256" key="1">
    <source>
        <dbReference type="SAM" id="Phobius"/>
    </source>
</evidence>
<dbReference type="SUPFAM" id="SSF54523">
    <property type="entry name" value="Pili subunits"/>
    <property type="match status" value="1"/>
</dbReference>
<gene>
    <name evidence="2" type="ORF">OCL06_14150</name>
</gene>
<name>A0ABT2VQZ5_9ALTE</name>
<dbReference type="RefSeq" id="WP_262995666.1">
    <property type="nucleotide sequence ID" value="NZ_JAOTJC010000012.1"/>
</dbReference>
<keyword evidence="1" id="KW-0472">Membrane</keyword>
<dbReference type="Proteomes" id="UP001209257">
    <property type="component" value="Unassembled WGS sequence"/>
</dbReference>
<reference evidence="3" key="1">
    <citation type="submission" date="2023-07" db="EMBL/GenBank/DDBJ databases">
        <title>Study on multiphase classification of strain Alteromonas salexigens isolated from the Yellow Sea.</title>
        <authorList>
            <person name="Sun L."/>
        </authorList>
    </citation>
    <scope>NUCLEOTIDE SEQUENCE [LARGE SCALE GENOMIC DNA]</scope>
    <source>
        <strain evidence="3">ASW11-19</strain>
    </source>
</reference>
<organism evidence="2 3">
    <name type="scientific">Alteromonas salexigens</name>
    <dbReference type="NCBI Taxonomy" id="2982530"/>
    <lineage>
        <taxon>Bacteria</taxon>
        <taxon>Pseudomonadati</taxon>
        <taxon>Pseudomonadota</taxon>
        <taxon>Gammaproteobacteria</taxon>
        <taxon>Alteromonadales</taxon>
        <taxon>Alteromonadaceae</taxon>
        <taxon>Alteromonas/Salinimonas group</taxon>
        <taxon>Alteromonas</taxon>
    </lineage>
</organism>
<comment type="caution">
    <text evidence="2">The sequence shown here is derived from an EMBL/GenBank/DDBJ whole genome shotgun (WGS) entry which is preliminary data.</text>
</comment>
<keyword evidence="1" id="KW-1133">Transmembrane helix</keyword>
<dbReference type="InterPro" id="IPR045584">
    <property type="entry name" value="Pilin-like"/>
</dbReference>
<protein>
    <submittedName>
        <fullName evidence="2">Prepilin-type N-terminal cleavage/methylation domain-containing protein</fullName>
    </submittedName>
</protein>
<keyword evidence="1" id="KW-0812">Transmembrane</keyword>
<dbReference type="Gene3D" id="3.30.700.10">
    <property type="entry name" value="Glycoprotein, Type 4 Pilin"/>
    <property type="match status" value="1"/>
</dbReference>
<evidence type="ECO:0000313" key="3">
    <source>
        <dbReference type="Proteomes" id="UP001209257"/>
    </source>
</evidence>
<dbReference type="NCBIfam" id="TIGR02532">
    <property type="entry name" value="IV_pilin_GFxxxE"/>
    <property type="match status" value="1"/>
</dbReference>